<name>A0A7J0FE01_9ERIC</name>
<keyword evidence="4" id="KW-1185">Reference proteome</keyword>
<proteinExistence type="predicted"/>
<reference evidence="3 4" key="1">
    <citation type="submission" date="2019-07" db="EMBL/GenBank/DDBJ databases">
        <title>De Novo Assembly of kiwifruit Actinidia rufa.</title>
        <authorList>
            <person name="Sugita-Konishi S."/>
            <person name="Sato K."/>
            <person name="Mori E."/>
            <person name="Abe Y."/>
            <person name="Kisaki G."/>
            <person name="Hamano K."/>
            <person name="Suezawa K."/>
            <person name="Otani M."/>
            <person name="Fukuda T."/>
            <person name="Manabe T."/>
            <person name="Gomi K."/>
            <person name="Tabuchi M."/>
            <person name="Akimitsu K."/>
            <person name="Kataoka I."/>
        </authorList>
    </citation>
    <scope>NUCLEOTIDE SEQUENCE [LARGE SCALE GENOMIC DNA]</scope>
    <source>
        <strain evidence="4">cv. Fuchu</strain>
    </source>
</reference>
<dbReference type="OrthoDB" id="1622315at2759"/>
<feature type="domain" description="Reverse transcriptase zinc-binding" evidence="2">
    <location>
        <begin position="790"/>
        <end position="838"/>
    </location>
</feature>
<dbReference type="InterPro" id="IPR026960">
    <property type="entry name" value="RVT-Znf"/>
</dbReference>
<evidence type="ECO:0000313" key="3">
    <source>
        <dbReference type="EMBL" id="GFY96656.1"/>
    </source>
</evidence>
<gene>
    <name evidence="3" type="ORF">Acr_11g0009620</name>
</gene>
<evidence type="ECO:0000259" key="2">
    <source>
        <dbReference type="Pfam" id="PF13966"/>
    </source>
</evidence>
<dbReference type="Pfam" id="PF13966">
    <property type="entry name" value="zf-RVT"/>
    <property type="match status" value="1"/>
</dbReference>
<dbReference type="Proteomes" id="UP000585474">
    <property type="component" value="Unassembled WGS sequence"/>
</dbReference>
<accession>A0A7J0FE01</accession>
<comment type="caution">
    <text evidence="3">The sequence shown here is derived from an EMBL/GenBank/DDBJ whole genome shotgun (WGS) entry which is preliminary data.</text>
</comment>
<dbReference type="EMBL" id="BJWL01000011">
    <property type="protein sequence ID" value="GFY96656.1"/>
    <property type="molecule type" value="Genomic_DNA"/>
</dbReference>
<dbReference type="AlphaFoldDB" id="A0A7J0FE01"/>
<dbReference type="PANTHER" id="PTHR31286:SF168">
    <property type="entry name" value="DUF4283 DOMAIN-CONTAINING PROTEIN"/>
    <property type="match status" value="1"/>
</dbReference>
<protein>
    <recommendedName>
        <fullName evidence="2">Reverse transcriptase zinc-binding domain-containing protein</fullName>
    </recommendedName>
</protein>
<evidence type="ECO:0000256" key="1">
    <source>
        <dbReference type="SAM" id="MobiDB-lite"/>
    </source>
</evidence>
<feature type="compositionally biased region" description="Basic and acidic residues" evidence="1">
    <location>
        <begin position="142"/>
        <end position="157"/>
    </location>
</feature>
<feature type="region of interest" description="Disordered" evidence="1">
    <location>
        <begin position="139"/>
        <end position="158"/>
    </location>
</feature>
<evidence type="ECO:0000313" key="4">
    <source>
        <dbReference type="Proteomes" id="UP000585474"/>
    </source>
</evidence>
<organism evidence="3 4">
    <name type="scientific">Actinidia rufa</name>
    <dbReference type="NCBI Taxonomy" id="165716"/>
    <lineage>
        <taxon>Eukaryota</taxon>
        <taxon>Viridiplantae</taxon>
        <taxon>Streptophyta</taxon>
        <taxon>Embryophyta</taxon>
        <taxon>Tracheophyta</taxon>
        <taxon>Spermatophyta</taxon>
        <taxon>Magnoliopsida</taxon>
        <taxon>eudicotyledons</taxon>
        <taxon>Gunneridae</taxon>
        <taxon>Pentapetalae</taxon>
        <taxon>asterids</taxon>
        <taxon>Ericales</taxon>
        <taxon>Actinidiaceae</taxon>
        <taxon>Actinidia</taxon>
    </lineage>
</organism>
<dbReference type="InterPro" id="IPR040256">
    <property type="entry name" value="At4g02000-like"/>
</dbReference>
<sequence>MAGGSKSAPLCIMSLYFGVPKLYHGVTIDVCGSYEGDTSEMSTSHQYDWMGNTKTIATADEAEEEEGGSGGGGAIIGCSCCHPLDRLGPWDAKATSYAGSSEIGESDRDDYEEELVPEEGDAITVPDDLDCPQDVRLQATEGEERANAREEREEGRTQKKITSFAGPFSGNLMPSVDSKLELFNQDEELAMIELEHIRESNFLWELCLFSSEDDKANVLGKGPYIIYGRPLLLKAMPPLFKFGSEAISSFPVWVQLRYIPLDMWCPKVFGIICSKIGKPIYMDKLTTQKERITYARCLVEIDMAKEIKHSVKVNLNFPGGGIYEQPIFYENLPRFCSLCKNMGHTKEGCKANSNKCNAAKPNEETTEKGIETEATVAGNNEQPGTPGARTQREIQMEWVTKKTREGKGQKGNSEVRMNTETQICNKFSPLDVSPENEENLIQAAGPEVGTDEAQNQDVGIQLVNEVDQNLDLGTEIGTEKNQNSDSRIGRETEENLGKARIGMQGPSSFKFFNMWAIHEDFQEIVERVWGTQIHGSAMFRLCRKLKLLKEPLKEQVAELKPLAFRLTEAERSYCSQLAKMRYFKNSDKGTKVFHDMIKRNRNKGQIVSLSLSDGTRTTSNQEVSNAFVNYYKELLGTGSNCAQLDKDILLDGKLVQEEQSNVLIRDVSDGEIKEALFSIGDDKAPRPDGFSSFFYKKAWNVVGKEFCDAVKEFYKGLAGMTLSYAGRCELIKSILQGVECFWLASLPIPAGRGDDVCLPKMEGGLGLKNLEAWNVALLSKKSMEHPCQERYFMGLKNRLLTRDKLQGIIEDQSYPLCRAKEESIDHLFFQCNVGKQVWTQIKQWLGITRAMNTLKAAVKWLIKEARGTGVQAKVKKIVLACTVYYLWEARNLRIFEGKIKHPEAIVRGIQIQVFRVIEGLYSDAVGPRWGTLS</sequence>
<dbReference type="PANTHER" id="PTHR31286">
    <property type="entry name" value="GLYCINE-RICH CELL WALL STRUCTURAL PROTEIN 1.8-LIKE"/>
    <property type="match status" value="1"/>
</dbReference>